<dbReference type="CDD" id="cd04647">
    <property type="entry name" value="LbH_MAT_like"/>
    <property type="match status" value="1"/>
</dbReference>
<evidence type="ECO:0000313" key="4">
    <source>
        <dbReference type="EMBL" id="SVA04271.1"/>
    </source>
</evidence>
<accession>A0A381SLR1</accession>
<dbReference type="Gene3D" id="2.160.10.10">
    <property type="entry name" value="Hexapeptide repeat proteins"/>
    <property type="match status" value="1"/>
</dbReference>
<dbReference type="AlphaFoldDB" id="A0A381SLR1"/>
<dbReference type="EMBL" id="UINC01003208">
    <property type="protein sequence ID" value="SVA04271.1"/>
    <property type="molecule type" value="Genomic_DNA"/>
</dbReference>
<dbReference type="PANTHER" id="PTHR23416:SF23">
    <property type="entry name" value="ACETYLTRANSFERASE C18B11.09C-RELATED"/>
    <property type="match status" value="1"/>
</dbReference>
<dbReference type="GO" id="GO:0008374">
    <property type="term" value="F:O-acyltransferase activity"/>
    <property type="evidence" value="ECO:0007669"/>
    <property type="project" value="TreeGrafter"/>
</dbReference>
<sequence length="276" mass="31102">MPFLPLRSVRIPSDTSNLYSEWLAWLSEELESEKCDRNELCRLILTDIYFPHLGDAHLRKDATHFLPVALAQMNPENVTLEPEYYQDIDLERYTPRKPLLWLWEMFDRSYLGENVELGIRFRRILAHHVFGHCGANFKAFPHVRLSFGYNLDIGDNVVIHRHVLLDDRGGIEIGDGSSVSDFANVYSHTHDIADGRIIETPKTIIGRGVRITYHATILAGTHVADDSMVGAGAVLTKSTEPHYVYAGVPAKKVKKKPDKESSKTAPPTLDALADEA</sequence>
<evidence type="ECO:0008006" key="5">
    <source>
        <dbReference type="Google" id="ProtNLM"/>
    </source>
</evidence>
<dbReference type="GO" id="GO:0005829">
    <property type="term" value="C:cytosol"/>
    <property type="evidence" value="ECO:0007669"/>
    <property type="project" value="TreeGrafter"/>
</dbReference>
<dbReference type="InterPro" id="IPR051159">
    <property type="entry name" value="Hexapeptide_acetyltransf"/>
</dbReference>
<evidence type="ECO:0000256" key="2">
    <source>
        <dbReference type="ARBA" id="ARBA00022679"/>
    </source>
</evidence>
<protein>
    <recommendedName>
        <fullName evidence="5">Acetyltransferase</fullName>
    </recommendedName>
</protein>
<dbReference type="SUPFAM" id="SSF51161">
    <property type="entry name" value="Trimeric LpxA-like enzymes"/>
    <property type="match status" value="1"/>
</dbReference>
<comment type="similarity">
    <text evidence="1">Belongs to the transferase hexapeptide repeat family.</text>
</comment>
<name>A0A381SLR1_9ZZZZ</name>
<dbReference type="InterPro" id="IPR011004">
    <property type="entry name" value="Trimer_LpxA-like_sf"/>
</dbReference>
<reference evidence="4" key="1">
    <citation type="submission" date="2018-05" db="EMBL/GenBank/DDBJ databases">
        <authorList>
            <person name="Lanie J.A."/>
            <person name="Ng W.-L."/>
            <person name="Kazmierczak K.M."/>
            <person name="Andrzejewski T.M."/>
            <person name="Davidsen T.M."/>
            <person name="Wayne K.J."/>
            <person name="Tettelin H."/>
            <person name="Glass J.I."/>
            <person name="Rusch D."/>
            <person name="Podicherti R."/>
            <person name="Tsui H.-C.T."/>
            <person name="Winkler M.E."/>
        </authorList>
    </citation>
    <scope>NUCLEOTIDE SEQUENCE</scope>
</reference>
<organism evidence="4">
    <name type="scientific">marine metagenome</name>
    <dbReference type="NCBI Taxonomy" id="408172"/>
    <lineage>
        <taxon>unclassified sequences</taxon>
        <taxon>metagenomes</taxon>
        <taxon>ecological metagenomes</taxon>
    </lineage>
</organism>
<evidence type="ECO:0000256" key="3">
    <source>
        <dbReference type="SAM" id="MobiDB-lite"/>
    </source>
</evidence>
<proteinExistence type="inferred from homology"/>
<keyword evidence="2" id="KW-0808">Transferase</keyword>
<gene>
    <name evidence="4" type="ORF">METZ01_LOCUS57125</name>
</gene>
<evidence type="ECO:0000256" key="1">
    <source>
        <dbReference type="ARBA" id="ARBA00007274"/>
    </source>
</evidence>
<feature type="region of interest" description="Disordered" evidence="3">
    <location>
        <begin position="250"/>
        <end position="276"/>
    </location>
</feature>
<dbReference type="PANTHER" id="PTHR23416">
    <property type="entry name" value="SIALIC ACID SYNTHASE-RELATED"/>
    <property type="match status" value="1"/>
</dbReference>